<evidence type="ECO:0000313" key="1">
    <source>
        <dbReference type="EMBL" id="RYQ86391.1"/>
    </source>
</evidence>
<sequence length="60" mass="6358">MPVGAFSFVHVIAPETVLVASLSFAIHLNRDGDGQIGSITLRTPHQGPHCQASLKVAHLD</sequence>
<gene>
    <name evidence="1" type="ORF">Ahy_B10g106064</name>
</gene>
<dbReference type="Proteomes" id="UP000289738">
    <property type="component" value="Chromosome B10"/>
</dbReference>
<reference evidence="1 2" key="1">
    <citation type="submission" date="2019-01" db="EMBL/GenBank/DDBJ databases">
        <title>Sequencing of cultivated peanut Arachis hypogaea provides insights into genome evolution and oil improvement.</title>
        <authorList>
            <person name="Chen X."/>
        </authorList>
    </citation>
    <scope>NUCLEOTIDE SEQUENCE [LARGE SCALE GENOMIC DNA]</scope>
    <source>
        <strain evidence="2">cv. Fuhuasheng</strain>
        <tissue evidence="1">Leaves</tissue>
    </source>
</reference>
<comment type="caution">
    <text evidence="1">The sequence shown here is derived from an EMBL/GenBank/DDBJ whole genome shotgun (WGS) entry which is preliminary data.</text>
</comment>
<keyword evidence="2" id="KW-1185">Reference proteome</keyword>
<dbReference type="EMBL" id="SDMP01000020">
    <property type="protein sequence ID" value="RYQ86391.1"/>
    <property type="molecule type" value="Genomic_DNA"/>
</dbReference>
<evidence type="ECO:0000313" key="2">
    <source>
        <dbReference type="Proteomes" id="UP000289738"/>
    </source>
</evidence>
<proteinExistence type="predicted"/>
<organism evidence="1 2">
    <name type="scientific">Arachis hypogaea</name>
    <name type="common">Peanut</name>
    <dbReference type="NCBI Taxonomy" id="3818"/>
    <lineage>
        <taxon>Eukaryota</taxon>
        <taxon>Viridiplantae</taxon>
        <taxon>Streptophyta</taxon>
        <taxon>Embryophyta</taxon>
        <taxon>Tracheophyta</taxon>
        <taxon>Spermatophyta</taxon>
        <taxon>Magnoliopsida</taxon>
        <taxon>eudicotyledons</taxon>
        <taxon>Gunneridae</taxon>
        <taxon>Pentapetalae</taxon>
        <taxon>rosids</taxon>
        <taxon>fabids</taxon>
        <taxon>Fabales</taxon>
        <taxon>Fabaceae</taxon>
        <taxon>Papilionoideae</taxon>
        <taxon>50 kb inversion clade</taxon>
        <taxon>dalbergioids sensu lato</taxon>
        <taxon>Dalbergieae</taxon>
        <taxon>Pterocarpus clade</taxon>
        <taxon>Arachis</taxon>
    </lineage>
</organism>
<protein>
    <submittedName>
        <fullName evidence="1">Uncharacterized protein</fullName>
    </submittedName>
</protein>
<accession>A0A444X9P9</accession>
<name>A0A444X9P9_ARAHY</name>
<dbReference type="AlphaFoldDB" id="A0A444X9P9"/>